<name>Q6ZE97_SYNY3</name>
<dbReference type="EMBL" id="AP004311">
    <property type="protein sequence ID" value="BAD02003.1"/>
    <property type="molecule type" value="Genomic_DNA"/>
</dbReference>
<reference evidence="2 3" key="1">
    <citation type="journal article" date="2003" name="DNA Res.">
        <title>Structural analysis of four large plasmids harboring in a unicellular cyanobacterium, Synechocystis sp. PCC 6803.</title>
        <authorList>
            <person name="Kaneko T."/>
            <person name="Nakamura Y."/>
            <person name="Sasamoto S."/>
            <person name="Watanabe A."/>
            <person name="Kohara M."/>
            <person name="Matsumoto M."/>
            <person name="Shimpo S."/>
            <person name="Yamada M."/>
            <person name="Tabata S."/>
        </authorList>
    </citation>
    <scope>NUCLEOTIDE SEQUENCE [LARGE SCALE GENOMIC DNA]</scope>
    <source>
        <strain evidence="3">ATCC 27184 / PCC 6803 / Kazusa</strain>
    </source>
</reference>
<feature type="compositionally biased region" description="Polar residues" evidence="1">
    <location>
        <begin position="86"/>
        <end position="96"/>
    </location>
</feature>
<dbReference type="AlphaFoldDB" id="Q6ZE97"/>
<dbReference type="KEGG" id="syn:slr7101"/>
<evidence type="ECO:0000313" key="2">
    <source>
        <dbReference type="EMBL" id="BAD02003.1"/>
    </source>
</evidence>
<feature type="region of interest" description="Disordered" evidence="1">
    <location>
        <begin position="49"/>
        <end position="96"/>
    </location>
</feature>
<keyword evidence="2" id="KW-0614">Plasmid</keyword>
<geneLocation type="plasmid" evidence="2 3">
    <name>pSYSA</name>
</geneLocation>
<sequence length="180" mass="19407">MMIICWRMTMSLADITDFSEALALLGLYEREVMTTGVMEYVVPPKVPAKPAPVPDSVASPSPPNEQASSHPPANIPQDTPALPEATPTSSPVNNTTINEGIIIVNGVHDSEDGNEPPSQIQKVDASQETLPLPTPGPSELELLLEQQQVEKRLFYLFVEEIEKTGDLGKLPVALQPTGKS</sequence>
<evidence type="ECO:0000256" key="1">
    <source>
        <dbReference type="SAM" id="MobiDB-lite"/>
    </source>
</evidence>
<proteinExistence type="predicted"/>
<dbReference type="Proteomes" id="UP000001425">
    <property type="component" value="Plasmid pSYSA"/>
</dbReference>
<gene>
    <name evidence="2" type="ordered locus">slr7101</name>
</gene>
<organism evidence="2 3">
    <name type="scientific">Synechocystis sp. (strain ATCC 27184 / PCC 6803 / Kazusa)</name>
    <dbReference type="NCBI Taxonomy" id="1111708"/>
    <lineage>
        <taxon>Bacteria</taxon>
        <taxon>Bacillati</taxon>
        <taxon>Cyanobacteriota</taxon>
        <taxon>Cyanophyceae</taxon>
        <taxon>Synechococcales</taxon>
        <taxon>Merismopediaceae</taxon>
        <taxon>Synechocystis</taxon>
    </lineage>
</organism>
<evidence type="ECO:0000313" key="3">
    <source>
        <dbReference type="Proteomes" id="UP000001425"/>
    </source>
</evidence>
<dbReference type="EnsemblBacteria" id="BAD02003">
    <property type="protein sequence ID" value="BAD02003"/>
    <property type="gene ID" value="BAD02003"/>
</dbReference>
<accession>Q6ZE97</accession>
<dbReference type="InParanoid" id="Q6ZE97"/>
<protein>
    <submittedName>
        <fullName evidence="2">Uncharacterized protein</fullName>
    </submittedName>
</protein>
<keyword evidence="3" id="KW-1185">Reference proteome</keyword>